<evidence type="ECO:0000256" key="5">
    <source>
        <dbReference type="ARBA" id="ARBA00022723"/>
    </source>
</evidence>
<dbReference type="InterPro" id="IPR036397">
    <property type="entry name" value="RNaseH_sf"/>
</dbReference>
<dbReference type="InterPro" id="IPR002156">
    <property type="entry name" value="RNaseH_domain"/>
</dbReference>
<dbReference type="PANTHER" id="PTHR10642">
    <property type="entry name" value="RIBONUCLEASE H1"/>
    <property type="match status" value="1"/>
</dbReference>
<protein>
    <recommendedName>
        <fullName evidence="3">ribonuclease H</fullName>
        <ecNumber evidence="3">3.1.26.4</ecNumber>
    </recommendedName>
</protein>
<evidence type="ECO:0000313" key="9">
    <source>
        <dbReference type="EMBL" id="KAK8177389.1"/>
    </source>
</evidence>
<evidence type="ECO:0000256" key="3">
    <source>
        <dbReference type="ARBA" id="ARBA00012180"/>
    </source>
</evidence>
<organism evidence="9 10">
    <name type="scientific">Phyllosticta citrichinensis</name>
    <dbReference type="NCBI Taxonomy" id="1130410"/>
    <lineage>
        <taxon>Eukaryota</taxon>
        <taxon>Fungi</taxon>
        <taxon>Dikarya</taxon>
        <taxon>Ascomycota</taxon>
        <taxon>Pezizomycotina</taxon>
        <taxon>Dothideomycetes</taxon>
        <taxon>Dothideomycetes incertae sedis</taxon>
        <taxon>Botryosphaeriales</taxon>
        <taxon>Phyllostictaceae</taxon>
        <taxon>Phyllosticta</taxon>
    </lineage>
</organism>
<evidence type="ECO:0000256" key="2">
    <source>
        <dbReference type="ARBA" id="ARBA00005300"/>
    </source>
</evidence>
<dbReference type="Gene3D" id="3.30.420.10">
    <property type="entry name" value="Ribonuclease H-like superfamily/Ribonuclease H"/>
    <property type="match status" value="1"/>
</dbReference>
<evidence type="ECO:0000256" key="1">
    <source>
        <dbReference type="ARBA" id="ARBA00000077"/>
    </source>
</evidence>
<gene>
    <name evidence="9" type="ORF">IWX90DRAFT_17795</name>
</gene>
<feature type="domain" description="RNase H type-1" evidence="8">
    <location>
        <begin position="56"/>
        <end position="222"/>
    </location>
</feature>
<comment type="similarity">
    <text evidence="2">Belongs to the RNase H family.</text>
</comment>
<keyword evidence="7" id="KW-0378">Hydrolase</keyword>
<dbReference type="Proteomes" id="UP001456524">
    <property type="component" value="Unassembled WGS sequence"/>
</dbReference>
<reference evidence="9 10" key="1">
    <citation type="journal article" date="2022" name="G3 (Bethesda)">
        <title>Enemy or ally: a genomic approach to elucidate the lifestyle of Phyllosticta citrichinaensis.</title>
        <authorList>
            <person name="Buijs V.A."/>
            <person name="Groenewald J.Z."/>
            <person name="Haridas S."/>
            <person name="LaButti K.M."/>
            <person name="Lipzen A."/>
            <person name="Martin F.M."/>
            <person name="Barry K."/>
            <person name="Grigoriev I.V."/>
            <person name="Crous P.W."/>
            <person name="Seidl M.F."/>
        </authorList>
    </citation>
    <scope>NUCLEOTIDE SEQUENCE [LARGE SCALE GENOMIC DNA]</scope>
    <source>
        <strain evidence="9 10">CBS 129764</strain>
    </source>
</reference>
<sequence>MGHGVHDVWTATRFPLPADLSISSPPEIFAPRPLRTISGTFKRFMIRARHVPALSQSTTMAIFTDGACPNNGAGVGKSSLTGTPQGGCAFVFNGDAERVVSSSLERKGPSNVGYEHFNNNRAELRAAIAALQFRWWSGEGWARVMLITDSEYVALGNTLWLRRWAENGWRTSQGEDVKNPDLWRELSDRMGEMANDGCEVSFWKVPRRWVAKADMAARQAANNAGPD</sequence>
<accession>A0ABR1Y6P7</accession>
<evidence type="ECO:0000313" key="10">
    <source>
        <dbReference type="Proteomes" id="UP001456524"/>
    </source>
</evidence>
<dbReference type="InterPro" id="IPR012337">
    <property type="entry name" value="RNaseH-like_sf"/>
</dbReference>
<evidence type="ECO:0000259" key="8">
    <source>
        <dbReference type="PROSITE" id="PS50879"/>
    </source>
</evidence>
<dbReference type="PROSITE" id="PS50879">
    <property type="entry name" value="RNASE_H_1"/>
    <property type="match status" value="1"/>
</dbReference>
<dbReference type="EC" id="3.1.26.4" evidence="3"/>
<keyword evidence="10" id="KW-1185">Reference proteome</keyword>
<name>A0ABR1Y6P7_9PEZI</name>
<dbReference type="Pfam" id="PF00075">
    <property type="entry name" value="RNase_H"/>
    <property type="match status" value="1"/>
</dbReference>
<keyword evidence="6" id="KW-0255">Endonuclease</keyword>
<dbReference type="EMBL" id="JBBWUH010000001">
    <property type="protein sequence ID" value="KAK8177389.1"/>
    <property type="molecule type" value="Genomic_DNA"/>
</dbReference>
<dbReference type="CDD" id="cd13934">
    <property type="entry name" value="RNase_H_Dikarya_like"/>
    <property type="match status" value="1"/>
</dbReference>
<evidence type="ECO:0000256" key="4">
    <source>
        <dbReference type="ARBA" id="ARBA00022722"/>
    </source>
</evidence>
<dbReference type="SUPFAM" id="SSF53098">
    <property type="entry name" value="Ribonuclease H-like"/>
    <property type="match status" value="1"/>
</dbReference>
<proteinExistence type="inferred from homology"/>
<keyword evidence="5" id="KW-0479">Metal-binding</keyword>
<dbReference type="PANTHER" id="PTHR10642:SF26">
    <property type="entry name" value="RIBONUCLEASE H1"/>
    <property type="match status" value="1"/>
</dbReference>
<comment type="catalytic activity">
    <reaction evidence="1">
        <text>Endonucleolytic cleavage to 5'-phosphomonoester.</text>
        <dbReference type="EC" id="3.1.26.4"/>
    </reaction>
</comment>
<dbReference type="InterPro" id="IPR050092">
    <property type="entry name" value="RNase_H"/>
</dbReference>
<keyword evidence="4" id="KW-0540">Nuclease</keyword>
<evidence type="ECO:0000256" key="6">
    <source>
        <dbReference type="ARBA" id="ARBA00022759"/>
    </source>
</evidence>
<evidence type="ECO:0000256" key="7">
    <source>
        <dbReference type="ARBA" id="ARBA00022801"/>
    </source>
</evidence>
<comment type="caution">
    <text evidence="9">The sequence shown here is derived from an EMBL/GenBank/DDBJ whole genome shotgun (WGS) entry which is preliminary data.</text>
</comment>